<evidence type="ECO:0000313" key="2">
    <source>
        <dbReference type="EMBL" id="CAI0423417.1"/>
    </source>
</evidence>
<proteinExistence type="predicted"/>
<accession>A0AAV0KM70</accession>
<evidence type="ECO:0000313" key="3">
    <source>
        <dbReference type="Proteomes" id="UP001154282"/>
    </source>
</evidence>
<name>A0AAV0KM70_9ROSI</name>
<gene>
    <name evidence="2" type="ORF">LITE_LOCUS19511</name>
</gene>
<dbReference type="Gene3D" id="3.60.130.10">
    <property type="entry name" value="Clavaminate synthase-like"/>
    <property type="match status" value="1"/>
</dbReference>
<evidence type="ECO:0000256" key="1">
    <source>
        <dbReference type="ARBA" id="ARBA00023002"/>
    </source>
</evidence>
<comment type="caution">
    <text evidence="2">The sequence shown here is derived from an EMBL/GenBank/DDBJ whole genome shotgun (WGS) entry which is preliminary data.</text>
</comment>
<keyword evidence="3" id="KW-1185">Reference proteome</keyword>
<sequence length="89" mass="10206">MREKHPDFVERLEKEGMVSRRVMGEEDDPSSAIGRGWKSTFSTNDKLVAEQRFVLAFSRLPISFHRFPFTTQTKIISITTEACLGLNKT</sequence>
<protein>
    <submittedName>
        <fullName evidence="2">Uncharacterized protein</fullName>
    </submittedName>
</protein>
<dbReference type="AlphaFoldDB" id="A0AAV0KM70"/>
<keyword evidence="1" id="KW-0560">Oxidoreductase</keyword>
<dbReference type="InterPro" id="IPR042098">
    <property type="entry name" value="TauD-like_sf"/>
</dbReference>
<reference evidence="2" key="1">
    <citation type="submission" date="2022-08" db="EMBL/GenBank/DDBJ databases">
        <authorList>
            <person name="Gutierrez-Valencia J."/>
        </authorList>
    </citation>
    <scope>NUCLEOTIDE SEQUENCE</scope>
</reference>
<dbReference type="EMBL" id="CAMGYJ010000005">
    <property type="protein sequence ID" value="CAI0423417.1"/>
    <property type="molecule type" value="Genomic_DNA"/>
</dbReference>
<dbReference type="GO" id="GO:0016491">
    <property type="term" value="F:oxidoreductase activity"/>
    <property type="evidence" value="ECO:0007669"/>
    <property type="project" value="UniProtKB-KW"/>
</dbReference>
<dbReference type="SUPFAM" id="SSF51197">
    <property type="entry name" value="Clavaminate synthase-like"/>
    <property type="match status" value="1"/>
</dbReference>
<organism evidence="2 3">
    <name type="scientific">Linum tenue</name>
    <dbReference type="NCBI Taxonomy" id="586396"/>
    <lineage>
        <taxon>Eukaryota</taxon>
        <taxon>Viridiplantae</taxon>
        <taxon>Streptophyta</taxon>
        <taxon>Embryophyta</taxon>
        <taxon>Tracheophyta</taxon>
        <taxon>Spermatophyta</taxon>
        <taxon>Magnoliopsida</taxon>
        <taxon>eudicotyledons</taxon>
        <taxon>Gunneridae</taxon>
        <taxon>Pentapetalae</taxon>
        <taxon>rosids</taxon>
        <taxon>fabids</taxon>
        <taxon>Malpighiales</taxon>
        <taxon>Linaceae</taxon>
        <taxon>Linum</taxon>
    </lineage>
</organism>
<dbReference type="Proteomes" id="UP001154282">
    <property type="component" value="Unassembled WGS sequence"/>
</dbReference>